<keyword evidence="6" id="KW-0732">Signal</keyword>
<evidence type="ECO:0000256" key="2">
    <source>
        <dbReference type="ARBA" id="ARBA00010446"/>
    </source>
</evidence>
<evidence type="ECO:0000313" key="8">
    <source>
        <dbReference type="Proteomes" id="UP000053820"/>
    </source>
</evidence>
<dbReference type="SMART" id="SM00075">
    <property type="entry name" value="HYDRO"/>
    <property type="match status" value="1"/>
</dbReference>
<dbReference type="EMBL" id="KN839854">
    <property type="protein sequence ID" value="KIJ62697.1"/>
    <property type="molecule type" value="Genomic_DNA"/>
</dbReference>
<keyword evidence="4 6" id="KW-0964">Secreted</keyword>
<dbReference type="InterPro" id="IPR001338">
    <property type="entry name" value="Class_I_Hydrophobin"/>
</dbReference>
<accession>A0A0C9WDS0</accession>
<dbReference type="AlphaFoldDB" id="A0A0C9WDS0"/>
<sequence>MFSSLVTILPFVALVAAGTGSQCNTGPINCCNSVQQASQVSNLESLCGVTQADAGVLGLVGLDCTPITVIGTGSGCNAQAQPVCCTNNDFNGVVNLGCSPVNINV</sequence>
<dbReference type="HOGENOM" id="CLU_105134_2_0_1"/>
<feature type="signal peptide" evidence="6">
    <location>
        <begin position="1"/>
        <end position="17"/>
    </location>
</feature>
<dbReference type="Proteomes" id="UP000053820">
    <property type="component" value="Unassembled WGS sequence"/>
</dbReference>
<dbReference type="CDD" id="cd23507">
    <property type="entry name" value="hydrophobin_I"/>
    <property type="match status" value="1"/>
</dbReference>
<keyword evidence="5 6" id="KW-1015">Disulfide bond</keyword>
<dbReference type="Pfam" id="PF01185">
    <property type="entry name" value="Hydrophobin"/>
    <property type="match status" value="1"/>
</dbReference>
<comment type="similarity">
    <text evidence="2 6">Belongs to the fungal hydrophobin family.</text>
</comment>
<dbReference type="OrthoDB" id="4225815at2759"/>
<evidence type="ECO:0000256" key="3">
    <source>
        <dbReference type="ARBA" id="ARBA00022512"/>
    </source>
</evidence>
<keyword evidence="8" id="KW-1185">Reference proteome</keyword>
<evidence type="ECO:0000313" key="7">
    <source>
        <dbReference type="EMBL" id="KIJ62697.1"/>
    </source>
</evidence>
<dbReference type="GO" id="GO:0009277">
    <property type="term" value="C:fungal-type cell wall"/>
    <property type="evidence" value="ECO:0007669"/>
    <property type="project" value="InterPro"/>
</dbReference>
<comment type="subcellular location">
    <subcellularLocation>
        <location evidence="1 6">Secreted</location>
        <location evidence="1 6">Cell wall</location>
    </subcellularLocation>
</comment>
<evidence type="ECO:0000256" key="4">
    <source>
        <dbReference type="ARBA" id="ARBA00022525"/>
    </source>
</evidence>
<protein>
    <recommendedName>
        <fullName evidence="6">Hydrophobin</fullName>
    </recommendedName>
</protein>
<feature type="chain" id="PRO_5013988625" description="Hydrophobin" evidence="6">
    <location>
        <begin position="18"/>
        <end position="105"/>
    </location>
</feature>
<evidence type="ECO:0000256" key="6">
    <source>
        <dbReference type="RuleBase" id="RU365009"/>
    </source>
</evidence>
<evidence type="ECO:0000256" key="5">
    <source>
        <dbReference type="ARBA" id="ARBA00023157"/>
    </source>
</evidence>
<name>A0A0C9WDS0_9AGAM</name>
<keyword evidence="3 6" id="KW-0134">Cell wall</keyword>
<proteinExistence type="inferred from homology"/>
<reference evidence="7 8" key="1">
    <citation type="submission" date="2014-04" db="EMBL/GenBank/DDBJ databases">
        <title>Evolutionary Origins and Diversification of the Mycorrhizal Mutualists.</title>
        <authorList>
            <consortium name="DOE Joint Genome Institute"/>
            <consortium name="Mycorrhizal Genomics Consortium"/>
            <person name="Kohler A."/>
            <person name="Kuo A."/>
            <person name="Nagy L.G."/>
            <person name="Floudas D."/>
            <person name="Copeland A."/>
            <person name="Barry K.W."/>
            <person name="Cichocki N."/>
            <person name="Veneault-Fourrey C."/>
            <person name="LaButti K."/>
            <person name="Lindquist E.A."/>
            <person name="Lipzen A."/>
            <person name="Lundell T."/>
            <person name="Morin E."/>
            <person name="Murat C."/>
            <person name="Riley R."/>
            <person name="Ohm R."/>
            <person name="Sun H."/>
            <person name="Tunlid A."/>
            <person name="Henrissat B."/>
            <person name="Grigoriev I.V."/>
            <person name="Hibbett D.S."/>
            <person name="Martin F."/>
        </authorList>
    </citation>
    <scope>NUCLEOTIDE SEQUENCE [LARGE SCALE GENOMIC DNA]</scope>
    <source>
        <strain evidence="7 8">MD-312</strain>
    </source>
</reference>
<gene>
    <name evidence="7" type="ORF">HYDPIDRAFT_30289</name>
</gene>
<evidence type="ECO:0000256" key="1">
    <source>
        <dbReference type="ARBA" id="ARBA00004191"/>
    </source>
</evidence>
<dbReference type="GO" id="GO:0005199">
    <property type="term" value="F:structural constituent of cell wall"/>
    <property type="evidence" value="ECO:0007669"/>
    <property type="project" value="InterPro"/>
</dbReference>
<organism evidence="7 8">
    <name type="scientific">Hydnomerulius pinastri MD-312</name>
    <dbReference type="NCBI Taxonomy" id="994086"/>
    <lineage>
        <taxon>Eukaryota</taxon>
        <taxon>Fungi</taxon>
        <taxon>Dikarya</taxon>
        <taxon>Basidiomycota</taxon>
        <taxon>Agaricomycotina</taxon>
        <taxon>Agaricomycetes</taxon>
        <taxon>Agaricomycetidae</taxon>
        <taxon>Boletales</taxon>
        <taxon>Boletales incertae sedis</taxon>
        <taxon>Leucogyrophana</taxon>
    </lineage>
</organism>